<dbReference type="EMBL" id="UIGY01000248">
    <property type="protein sequence ID" value="SUZ13773.1"/>
    <property type="molecule type" value="Genomic_DNA"/>
</dbReference>
<protein>
    <submittedName>
        <fullName evidence="1">Bgt-20912</fullName>
    </submittedName>
</protein>
<proteinExistence type="predicted"/>
<organism evidence="1">
    <name type="scientific">Blumeria graminis f. sp. tritici 96224</name>
    <dbReference type="NCBI Taxonomy" id="1268274"/>
    <lineage>
        <taxon>Eukaryota</taxon>
        <taxon>Fungi</taxon>
        <taxon>Dikarya</taxon>
        <taxon>Ascomycota</taxon>
        <taxon>Pezizomycotina</taxon>
        <taxon>Leotiomycetes</taxon>
        <taxon>Erysiphales</taxon>
        <taxon>Erysiphaceae</taxon>
        <taxon>Blumeria</taxon>
    </lineage>
</organism>
<accession>A0A381LIS0</accession>
<reference evidence="1" key="1">
    <citation type="submission" date="2018-07" db="EMBL/GenBank/DDBJ databases">
        <authorList>
            <person name="Quirk P.G."/>
            <person name="Krulwich T.A."/>
        </authorList>
    </citation>
    <scope>NUCLEOTIDE SEQUENCE</scope>
    <source>
        <strain evidence="1">96224</strain>
    </source>
</reference>
<sequence>MLVDHEGQARQLYIRTTIVDLPTREPQGKAVIQIGPYTPDRRHIARPLTLSLQTKKAN</sequence>
<name>A0A381LIS0_BLUGR</name>
<gene>
    <name evidence="1" type="ORF">BGT96224V2_LOCUS6928</name>
</gene>
<dbReference type="AlphaFoldDB" id="A0A381LIS0"/>
<evidence type="ECO:0000313" key="1">
    <source>
        <dbReference type="EMBL" id="SUZ13773.1"/>
    </source>
</evidence>